<organism evidence="2 3">
    <name type="scientific">Streptomyces longisporus</name>
    <dbReference type="NCBI Taxonomy" id="1948"/>
    <lineage>
        <taxon>Bacteria</taxon>
        <taxon>Bacillati</taxon>
        <taxon>Actinomycetota</taxon>
        <taxon>Actinomycetes</taxon>
        <taxon>Kitasatosporales</taxon>
        <taxon>Streptomycetaceae</taxon>
        <taxon>Streptomyces</taxon>
    </lineage>
</organism>
<name>A0ABP5YI79_STRLO</name>
<dbReference type="EMBL" id="BAAASG010000005">
    <property type="protein sequence ID" value="GAA2481691.1"/>
    <property type="molecule type" value="Genomic_DNA"/>
</dbReference>
<protein>
    <submittedName>
        <fullName evidence="2">Uncharacterized protein</fullName>
    </submittedName>
</protein>
<evidence type="ECO:0000256" key="1">
    <source>
        <dbReference type="SAM" id="MobiDB-lite"/>
    </source>
</evidence>
<dbReference type="Proteomes" id="UP001501777">
    <property type="component" value="Unassembled WGS sequence"/>
</dbReference>
<proteinExistence type="predicted"/>
<comment type="caution">
    <text evidence="2">The sequence shown here is derived from an EMBL/GenBank/DDBJ whole genome shotgun (WGS) entry which is preliminary data.</text>
</comment>
<feature type="compositionally biased region" description="Basic and acidic residues" evidence="1">
    <location>
        <begin position="38"/>
        <end position="49"/>
    </location>
</feature>
<feature type="compositionally biased region" description="Low complexity" evidence="1">
    <location>
        <begin position="1"/>
        <end position="14"/>
    </location>
</feature>
<keyword evidence="3" id="KW-1185">Reference proteome</keyword>
<sequence>MFAAPAGANAPPVATTRLFRPPQSTPARRRSVPQWINDDTKGHPHDSYDCRYQQSPSYPWGATVEIPSP</sequence>
<accession>A0ABP5YI79</accession>
<reference evidence="3" key="1">
    <citation type="journal article" date="2019" name="Int. J. Syst. Evol. Microbiol.">
        <title>The Global Catalogue of Microorganisms (GCM) 10K type strain sequencing project: providing services to taxonomists for standard genome sequencing and annotation.</title>
        <authorList>
            <consortium name="The Broad Institute Genomics Platform"/>
            <consortium name="The Broad Institute Genome Sequencing Center for Infectious Disease"/>
            <person name="Wu L."/>
            <person name="Ma J."/>
        </authorList>
    </citation>
    <scope>NUCLEOTIDE SEQUENCE [LARGE SCALE GENOMIC DNA]</scope>
    <source>
        <strain evidence="3">JCM 4395</strain>
    </source>
</reference>
<feature type="region of interest" description="Disordered" evidence="1">
    <location>
        <begin position="1"/>
        <end position="52"/>
    </location>
</feature>
<evidence type="ECO:0000313" key="3">
    <source>
        <dbReference type="Proteomes" id="UP001501777"/>
    </source>
</evidence>
<evidence type="ECO:0000313" key="2">
    <source>
        <dbReference type="EMBL" id="GAA2481691.1"/>
    </source>
</evidence>
<gene>
    <name evidence="2" type="ORF">GCM10010276_18270</name>
</gene>